<evidence type="ECO:0000313" key="1">
    <source>
        <dbReference type="EMBL" id="KAJ7102553.1"/>
    </source>
</evidence>
<keyword evidence="2" id="KW-1185">Reference proteome</keyword>
<dbReference type="Proteomes" id="UP001222325">
    <property type="component" value="Unassembled WGS sequence"/>
</dbReference>
<accession>A0AAD6UGG0</accession>
<evidence type="ECO:0000313" key="2">
    <source>
        <dbReference type="Proteomes" id="UP001222325"/>
    </source>
</evidence>
<gene>
    <name evidence="1" type="ORF">B0H15DRAFT_337930</name>
</gene>
<dbReference type="EMBL" id="JARJCN010000003">
    <property type="protein sequence ID" value="KAJ7102553.1"/>
    <property type="molecule type" value="Genomic_DNA"/>
</dbReference>
<dbReference type="AlphaFoldDB" id="A0AAD6UGG0"/>
<reference evidence="1" key="1">
    <citation type="submission" date="2023-03" db="EMBL/GenBank/DDBJ databases">
        <title>Massive genome expansion in bonnet fungi (Mycena s.s.) driven by repeated elements and novel gene families across ecological guilds.</title>
        <authorList>
            <consortium name="Lawrence Berkeley National Laboratory"/>
            <person name="Harder C.B."/>
            <person name="Miyauchi S."/>
            <person name="Viragh M."/>
            <person name="Kuo A."/>
            <person name="Thoen E."/>
            <person name="Andreopoulos B."/>
            <person name="Lu D."/>
            <person name="Skrede I."/>
            <person name="Drula E."/>
            <person name="Henrissat B."/>
            <person name="Morin E."/>
            <person name="Kohler A."/>
            <person name="Barry K."/>
            <person name="LaButti K."/>
            <person name="Morin E."/>
            <person name="Salamov A."/>
            <person name="Lipzen A."/>
            <person name="Mereny Z."/>
            <person name="Hegedus B."/>
            <person name="Baldrian P."/>
            <person name="Stursova M."/>
            <person name="Weitz H."/>
            <person name="Taylor A."/>
            <person name="Grigoriev I.V."/>
            <person name="Nagy L.G."/>
            <person name="Martin F."/>
            <person name="Kauserud H."/>
        </authorList>
    </citation>
    <scope>NUCLEOTIDE SEQUENCE</scope>
    <source>
        <strain evidence="1">CBHHK173m</strain>
    </source>
</reference>
<protein>
    <submittedName>
        <fullName evidence="1">Uncharacterized protein</fullName>
    </submittedName>
</protein>
<name>A0AAD6UGG0_9AGAR</name>
<organism evidence="1 2">
    <name type="scientific">Mycena belliarum</name>
    <dbReference type="NCBI Taxonomy" id="1033014"/>
    <lineage>
        <taxon>Eukaryota</taxon>
        <taxon>Fungi</taxon>
        <taxon>Dikarya</taxon>
        <taxon>Basidiomycota</taxon>
        <taxon>Agaricomycotina</taxon>
        <taxon>Agaricomycetes</taxon>
        <taxon>Agaricomycetidae</taxon>
        <taxon>Agaricales</taxon>
        <taxon>Marasmiineae</taxon>
        <taxon>Mycenaceae</taxon>
        <taxon>Mycena</taxon>
    </lineage>
</organism>
<sequence length="261" mass="28551">MACTNGLRRVSRLDFLRTGAEPASAGDYPGFVLYTGSTSPNPSASTLAAPDHPPFRRALSSFLPSYASTATHLRCQGATYLPETNSAPHAHKLKFATSSNSILSIAPNCRSVFLAFRTAEAKVPHRARVLRARRARAASQRHRAPDRRENRYRAPLPADRTRTANPLNRTDVPRSVPIRPLPFVCHPASSLSRFELLLVPLFPPPSIICPPRTRSPGPRLAPRMFCSDPPRFYSNPGLALTHTCQHGARTAKPGNQSASCM</sequence>
<proteinExistence type="predicted"/>
<comment type="caution">
    <text evidence="1">The sequence shown here is derived from an EMBL/GenBank/DDBJ whole genome shotgun (WGS) entry which is preliminary data.</text>
</comment>